<evidence type="ECO:0000313" key="2">
    <source>
        <dbReference type="EMBL" id="TNN62171.1"/>
    </source>
</evidence>
<proteinExistence type="predicted"/>
<sequence length="108" mass="11741">MKGRESEGVGLDAWEASLCLTCSWPCVEKGQKTAGEPETWPNAVNSREQGRGHRNTGLRELMAASWASVDLPDGLVQGREGCADAVRSEDAVHAHMHRRLHMADACSL</sequence>
<dbReference type="EMBL" id="SRLO01000299">
    <property type="protein sequence ID" value="TNN62171.1"/>
    <property type="molecule type" value="Genomic_DNA"/>
</dbReference>
<protein>
    <submittedName>
        <fullName evidence="2">Uncharacterized protein</fullName>
    </submittedName>
</protein>
<reference evidence="2 3" key="1">
    <citation type="submission" date="2019-03" db="EMBL/GenBank/DDBJ databases">
        <title>First draft genome of Liparis tanakae, snailfish: a comprehensive survey of snailfish specific genes.</title>
        <authorList>
            <person name="Kim W."/>
            <person name="Song I."/>
            <person name="Jeong J.-H."/>
            <person name="Kim D."/>
            <person name="Kim S."/>
            <person name="Ryu S."/>
            <person name="Song J.Y."/>
            <person name="Lee S.K."/>
        </authorList>
    </citation>
    <scope>NUCLEOTIDE SEQUENCE [LARGE SCALE GENOMIC DNA]</scope>
    <source>
        <tissue evidence="2">Muscle</tissue>
    </source>
</reference>
<name>A0A4Z2H991_9TELE</name>
<keyword evidence="3" id="KW-1185">Reference proteome</keyword>
<dbReference type="AlphaFoldDB" id="A0A4Z2H991"/>
<gene>
    <name evidence="2" type="ORF">EYF80_027551</name>
</gene>
<dbReference type="Proteomes" id="UP000314294">
    <property type="component" value="Unassembled WGS sequence"/>
</dbReference>
<accession>A0A4Z2H991</accession>
<evidence type="ECO:0000313" key="3">
    <source>
        <dbReference type="Proteomes" id="UP000314294"/>
    </source>
</evidence>
<comment type="caution">
    <text evidence="2">The sequence shown here is derived from an EMBL/GenBank/DDBJ whole genome shotgun (WGS) entry which is preliminary data.</text>
</comment>
<evidence type="ECO:0000256" key="1">
    <source>
        <dbReference type="SAM" id="MobiDB-lite"/>
    </source>
</evidence>
<feature type="region of interest" description="Disordered" evidence="1">
    <location>
        <begin position="30"/>
        <end position="54"/>
    </location>
</feature>
<organism evidence="2 3">
    <name type="scientific">Liparis tanakae</name>
    <name type="common">Tanaka's snailfish</name>
    <dbReference type="NCBI Taxonomy" id="230148"/>
    <lineage>
        <taxon>Eukaryota</taxon>
        <taxon>Metazoa</taxon>
        <taxon>Chordata</taxon>
        <taxon>Craniata</taxon>
        <taxon>Vertebrata</taxon>
        <taxon>Euteleostomi</taxon>
        <taxon>Actinopterygii</taxon>
        <taxon>Neopterygii</taxon>
        <taxon>Teleostei</taxon>
        <taxon>Neoteleostei</taxon>
        <taxon>Acanthomorphata</taxon>
        <taxon>Eupercaria</taxon>
        <taxon>Perciformes</taxon>
        <taxon>Cottioidei</taxon>
        <taxon>Cottales</taxon>
        <taxon>Liparidae</taxon>
        <taxon>Liparis</taxon>
    </lineage>
</organism>